<proteinExistence type="predicted"/>
<dbReference type="EMBL" id="FMZW01000028">
    <property type="protein sequence ID" value="SDE52742.1"/>
    <property type="molecule type" value="Genomic_DNA"/>
</dbReference>
<organism evidence="1 2">
    <name type="scientific">Bradyrhizobium brasilense</name>
    <dbReference type="NCBI Taxonomy" id="1419277"/>
    <lineage>
        <taxon>Bacteria</taxon>
        <taxon>Pseudomonadati</taxon>
        <taxon>Pseudomonadota</taxon>
        <taxon>Alphaproteobacteria</taxon>
        <taxon>Hyphomicrobiales</taxon>
        <taxon>Nitrobacteraceae</taxon>
        <taxon>Bradyrhizobium</taxon>
    </lineage>
</organism>
<name>A0A1G7DMN3_9BRAD</name>
<dbReference type="RefSeq" id="WP_092086325.1">
    <property type="nucleotide sequence ID" value="NZ_FMZW01000028.1"/>
</dbReference>
<evidence type="ECO:0000313" key="2">
    <source>
        <dbReference type="Proteomes" id="UP000199245"/>
    </source>
</evidence>
<dbReference type="AlphaFoldDB" id="A0A1G7DMN3"/>
<evidence type="ECO:0000313" key="1">
    <source>
        <dbReference type="EMBL" id="SDE52742.1"/>
    </source>
</evidence>
<sequence length="369" mass="40126">MTVIASPDLIAKLDHVLKAGSPDLRTRMLQEVAGLFLEDAHRLSAHHVEMFDGILVRLTENVELRTLTTLSRSLADLRLVPRELARRLANHDDADVAAPILRKCECLPDADLIDIAWMRAEGHLCAIAGRKAVNAELTDILLMRGDSSVLRVLARNPGADMTSAGLAMMVDAAERDDDIADALISRSDLPHRVLVDLVMRSTPRQQARLLKRARPDIQDAIRAAIDASAARASATPPATIDYAEARATVLALNRTGQLNDSSVNRFAIRREVRNVVAALAQLATVPIETIAPLIEAADISGLVIACRASRLNWNTTAAIISYRKAGLTVAPDELQRARDMFEGLALSNAQRTIRFGSLSELTAKRSQAV</sequence>
<dbReference type="Pfam" id="PF10098">
    <property type="entry name" value="DUF2336"/>
    <property type="match status" value="1"/>
</dbReference>
<protein>
    <submittedName>
        <fullName evidence="1">Uncharacterized conserved protein, DUF2336 family</fullName>
    </submittedName>
</protein>
<gene>
    <name evidence="1" type="ORF">SAMN05216337_102848</name>
</gene>
<dbReference type="InterPro" id="IPR019285">
    <property type="entry name" value="DUF2336"/>
</dbReference>
<reference evidence="1 2" key="1">
    <citation type="submission" date="2016-10" db="EMBL/GenBank/DDBJ databases">
        <authorList>
            <person name="de Groot N.N."/>
        </authorList>
    </citation>
    <scope>NUCLEOTIDE SEQUENCE [LARGE SCALE GENOMIC DNA]</scope>
    <source>
        <strain evidence="1 2">R5</strain>
    </source>
</reference>
<accession>A0A1G7DMN3</accession>
<dbReference type="Proteomes" id="UP000199245">
    <property type="component" value="Unassembled WGS sequence"/>
</dbReference>